<evidence type="ECO:0000313" key="2">
    <source>
        <dbReference type="Proteomes" id="UP001176940"/>
    </source>
</evidence>
<dbReference type="Proteomes" id="UP001176940">
    <property type="component" value="Unassembled WGS sequence"/>
</dbReference>
<proteinExistence type="predicted"/>
<accession>A0ABN9M458</accession>
<sequence>MSAPLLEPPMQPLSVFATPQSYQQSTQVNRTIRTPVSLSVMGSGLDLYQNKEMGAQLHFGFTFGFFIPFTVSRHLIFASNLKYDSAFPEVLLKKLQKEISLRRFVGIILNKESGKFHLIHHLPHPIGSSVNNDIFKSDTSFTYVSFDRAVTLIREAGQ</sequence>
<keyword evidence="2" id="KW-1185">Reference proteome</keyword>
<comment type="caution">
    <text evidence="1">The sequence shown here is derived from an EMBL/GenBank/DDBJ whole genome shotgun (WGS) entry which is preliminary data.</text>
</comment>
<reference evidence="1" key="1">
    <citation type="submission" date="2023-07" db="EMBL/GenBank/DDBJ databases">
        <authorList>
            <person name="Stuckert A."/>
        </authorList>
    </citation>
    <scope>NUCLEOTIDE SEQUENCE</scope>
</reference>
<name>A0ABN9M458_9NEOB</name>
<dbReference type="EMBL" id="CAUEEQ010045649">
    <property type="protein sequence ID" value="CAJ0958420.1"/>
    <property type="molecule type" value="Genomic_DNA"/>
</dbReference>
<protein>
    <submittedName>
        <fullName evidence="1">Uncharacterized protein</fullName>
    </submittedName>
</protein>
<evidence type="ECO:0000313" key="1">
    <source>
        <dbReference type="EMBL" id="CAJ0958420.1"/>
    </source>
</evidence>
<gene>
    <name evidence="1" type="ORF">RIMI_LOCUS16379081</name>
</gene>
<organism evidence="1 2">
    <name type="scientific">Ranitomeya imitator</name>
    <name type="common">mimic poison frog</name>
    <dbReference type="NCBI Taxonomy" id="111125"/>
    <lineage>
        <taxon>Eukaryota</taxon>
        <taxon>Metazoa</taxon>
        <taxon>Chordata</taxon>
        <taxon>Craniata</taxon>
        <taxon>Vertebrata</taxon>
        <taxon>Euteleostomi</taxon>
        <taxon>Amphibia</taxon>
        <taxon>Batrachia</taxon>
        <taxon>Anura</taxon>
        <taxon>Neobatrachia</taxon>
        <taxon>Hyloidea</taxon>
        <taxon>Dendrobatidae</taxon>
        <taxon>Dendrobatinae</taxon>
        <taxon>Ranitomeya</taxon>
    </lineage>
</organism>